<keyword evidence="4" id="KW-0812">Transmembrane</keyword>
<protein>
    <submittedName>
        <fullName evidence="7">Uncharacterized protein</fullName>
    </submittedName>
</protein>
<evidence type="ECO:0000256" key="1">
    <source>
        <dbReference type="ARBA" id="ARBA00004370"/>
    </source>
</evidence>
<dbReference type="GO" id="GO:0005345">
    <property type="term" value="F:purine nucleobase transmembrane transporter activity"/>
    <property type="evidence" value="ECO:0007669"/>
    <property type="project" value="UniProtKB-ARBA"/>
</dbReference>
<evidence type="ECO:0000256" key="4">
    <source>
        <dbReference type="ARBA" id="ARBA00022692"/>
    </source>
</evidence>
<dbReference type="AlphaFoldDB" id="A0AA88VLQ3"/>
<keyword evidence="5" id="KW-1133">Transmembrane helix</keyword>
<evidence type="ECO:0000313" key="7">
    <source>
        <dbReference type="EMBL" id="KAK3010298.1"/>
    </source>
</evidence>
<dbReference type="GO" id="GO:0015211">
    <property type="term" value="F:purine nucleoside transmembrane transporter activity"/>
    <property type="evidence" value="ECO:0007669"/>
    <property type="project" value="InterPro"/>
</dbReference>
<proteinExistence type="inferred from homology"/>
<feature type="non-terminal residue" evidence="7">
    <location>
        <position position="265"/>
    </location>
</feature>
<evidence type="ECO:0000256" key="6">
    <source>
        <dbReference type="ARBA" id="ARBA00023136"/>
    </source>
</evidence>
<keyword evidence="3" id="KW-0813">Transport</keyword>
<comment type="caution">
    <text evidence="7">The sequence shown here is derived from an EMBL/GenBank/DDBJ whole genome shotgun (WGS) entry which is preliminary data.</text>
</comment>
<keyword evidence="6" id="KW-0472">Membrane</keyword>
<evidence type="ECO:0000256" key="3">
    <source>
        <dbReference type="ARBA" id="ARBA00022448"/>
    </source>
</evidence>
<keyword evidence="8" id="KW-1185">Reference proteome</keyword>
<name>A0AA88VLQ3_9ASTE</name>
<sequence length="265" mass="30581">MCRPSDTQFHFALPACWWLKHPGPDPHQVHNRVLLHAWCRSLFAMYLPLMEMMYRKAYCDAMMVEMQCVMEGATTALAFVGMAWDGGFSEIRNESSRVFGLGPRAYWLTVGYSFWARLDDLLHDVVDKRDLHDGADGHECVRLRPSGFCSYVYGIYVNQKKRNKKERAKCKIVNDTQQLQLMEIKRGQNAKYCGTTGSRPAEFAMEQNVKLSDLNGDLLSNPSSYRGWAFSIFMLQLERDYLKTLATKSRPWPPRHQITKTVGHQ</sequence>
<dbReference type="PANTHER" id="PTHR31376:SF3">
    <property type="entry name" value="PURINE PERMEASE 4-RELATED"/>
    <property type="match status" value="1"/>
</dbReference>
<evidence type="ECO:0000313" key="8">
    <source>
        <dbReference type="Proteomes" id="UP001188597"/>
    </source>
</evidence>
<dbReference type="GO" id="GO:0016020">
    <property type="term" value="C:membrane"/>
    <property type="evidence" value="ECO:0007669"/>
    <property type="project" value="UniProtKB-SubCell"/>
</dbReference>
<comment type="similarity">
    <text evidence="2">Belongs to the purine permeases (TC 2.A.7.14) family.</text>
</comment>
<dbReference type="PANTHER" id="PTHR31376">
    <property type="entry name" value="OS09G0467300 PROTEIN-RELATED"/>
    <property type="match status" value="1"/>
</dbReference>
<accession>A0AA88VLQ3</accession>
<gene>
    <name evidence="7" type="ORF">RJ639_010803</name>
</gene>
<dbReference type="InterPro" id="IPR030182">
    <property type="entry name" value="PUP_plant"/>
</dbReference>
<organism evidence="7 8">
    <name type="scientific">Escallonia herrerae</name>
    <dbReference type="NCBI Taxonomy" id="1293975"/>
    <lineage>
        <taxon>Eukaryota</taxon>
        <taxon>Viridiplantae</taxon>
        <taxon>Streptophyta</taxon>
        <taxon>Embryophyta</taxon>
        <taxon>Tracheophyta</taxon>
        <taxon>Spermatophyta</taxon>
        <taxon>Magnoliopsida</taxon>
        <taxon>eudicotyledons</taxon>
        <taxon>Gunneridae</taxon>
        <taxon>Pentapetalae</taxon>
        <taxon>asterids</taxon>
        <taxon>campanulids</taxon>
        <taxon>Escalloniales</taxon>
        <taxon>Escalloniaceae</taxon>
        <taxon>Escallonia</taxon>
    </lineage>
</organism>
<evidence type="ECO:0000256" key="2">
    <source>
        <dbReference type="ARBA" id="ARBA00006213"/>
    </source>
</evidence>
<reference evidence="7" key="1">
    <citation type="submission" date="2022-12" db="EMBL/GenBank/DDBJ databases">
        <title>Draft genome assemblies for two species of Escallonia (Escalloniales).</title>
        <authorList>
            <person name="Chanderbali A."/>
            <person name="Dervinis C."/>
            <person name="Anghel I."/>
            <person name="Soltis D."/>
            <person name="Soltis P."/>
            <person name="Zapata F."/>
        </authorList>
    </citation>
    <scope>NUCLEOTIDE SEQUENCE</scope>
    <source>
        <strain evidence="7">UCBG64.0493</strain>
        <tissue evidence="7">Leaf</tissue>
    </source>
</reference>
<dbReference type="Proteomes" id="UP001188597">
    <property type="component" value="Unassembled WGS sequence"/>
</dbReference>
<comment type="subcellular location">
    <subcellularLocation>
        <location evidence="1">Membrane</location>
    </subcellularLocation>
</comment>
<dbReference type="Pfam" id="PF16913">
    <property type="entry name" value="PUNUT"/>
    <property type="match status" value="1"/>
</dbReference>
<dbReference type="EMBL" id="JAVXUP010001557">
    <property type="protein sequence ID" value="KAK3010298.1"/>
    <property type="molecule type" value="Genomic_DNA"/>
</dbReference>
<evidence type="ECO:0000256" key="5">
    <source>
        <dbReference type="ARBA" id="ARBA00022989"/>
    </source>
</evidence>